<evidence type="ECO:0000256" key="4">
    <source>
        <dbReference type="ARBA" id="ARBA00022737"/>
    </source>
</evidence>
<dbReference type="AlphaFoldDB" id="A0A1V9X5B1"/>
<name>A0A1V9X5B1_9ACAR</name>
<dbReference type="Proteomes" id="UP000192247">
    <property type="component" value="Unassembled WGS sequence"/>
</dbReference>
<dbReference type="InterPro" id="IPR001680">
    <property type="entry name" value="WD40_rpt"/>
</dbReference>
<dbReference type="GO" id="GO:0034388">
    <property type="term" value="C:Pwp2p-containing subcomplex of 90S preribosome"/>
    <property type="evidence" value="ECO:0007669"/>
    <property type="project" value="TreeGrafter"/>
</dbReference>
<organism evidence="8 9">
    <name type="scientific">Tropilaelaps mercedesae</name>
    <dbReference type="NCBI Taxonomy" id="418985"/>
    <lineage>
        <taxon>Eukaryota</taxon>
        <taxon>Metazoa</taxon>
        <taxon>Ecdysozoa</taxon>
        <taxon>Arthropoda</taxon>
        <taxon>Chelicerata</taxon>
        <taxon>Arachnida</taxon>
        <taxon>Acari</taxon>
        <taxon>Parasitiformes</taxon>
        <taxon>Mesostigmata</taxon>
        <taxon>Gamasina</taxon>
        <taxon>Dermanyssoidea</taxon>
        <taxon>Laelapidae</taxon>
        <taxon>Tropilaelaps</taxon>
    </lineage>
</organism>
<keyword evidence="2" id="KW-0698">rRNA processing</keyword>
<reference evidence="8 9" key="1">
    <citation type="journal article" date="2017" name="Gigascience">
        <title>Draft genome of the honey bee ectoparasitic mite, Tropilaelaps mercedesae, is shaped by the parasitic life history.</title>
        <authorList>
            <person name="Dong X."/>
            <person name="Armstrong S.D."/>
            <person name="Xia D."/>
            <person name="Makepeace B.L."/>
            <person name="Darby A.C."/>
            <person name="Kadowaki T."/>
        </authorList>
    </citation>
    <scope>NUCLEOTIDE SEQUENCE [LARGE SCALE GENOMIC DNA]</scope>
    <source>
        <strain evidence="8">Wuxi-XJTLU</strain>
    </source>
</reference>
<dbReference type="GO" id="GO:0006364">
    <property type="term" value="P:rRNA processing"/>
    <property type="evidence" value="ECO:0007669"/>
    <property type="project" value="UniProtKB-KW"/>
</dbReference>
<sequence length="542" mass="61165">MLAEMSDEEVVPEVYGLELLMSCEKHDQEEARRKRKLAKRKTSQSPERNGKKSVEEYGQMEQLQKNDEEAELEDIVFGGNVWEKIETELAEQDEVSKRKAGLFILRVKKPHREDKSDDEAIEEVESNVDEVTRKSVIERKPVWEDEDDQFILDKDRGGALSNNKTLSARLREKHEQIFVRPKWAIQAEKKLRDEEADQLLRTAAMFIDKDTSARPLSPGLLDFSRCPQMNKFCFQRSPLVALAFHPSSEIAMVAHKNGAVIFLSVDAKECSKIQSVYFKDFDISCAKLSYDGMQMMAGSIRYRTLHCYDLMSGTRTQVTFPKAHELTHMKRFEVSPCGRYLAIHGRFGNVYVICAETKQQLATLKMNEDVTSTVFTRDGRMISHGGNYMYLWDIGARRCIQKFLDDGCLKGQSLALSPDERLLATGCNSGIVNVYNVEQLLKGREASRTPKPLKCVKNIVTPLTTLAFNPSSEILLAASRYKPEAVKMVHTGTLTAFSNFPSVQHKFNTPSCAAFSPNGGFVALGTTIGAANLGRINHYGNY</sequence>
<evidence type="ECO:0000256" key="7">
    <source>
        <dbReference type="SAM" id="MobiDB-lite"/>
    </source>
</evidence>
<evidence type="ECO:0000256" key="5">
    <source>
        <dbReference type="ARBA" id="ARBA00023242"/>
    </source>
</evidence>
<feature type="region of interest" description="Disordered" evidence="7">
    <location>
        <begin position="28"/>
        <end position="70"/>
    </location>
</feature>
<dbReference type="PANTHER" id="PTHR18359">
    <property type="entry name" value="WD-REPEAT PROTEIN-RELATED"/>
    <property type="match status" value="1"/>
</dbReference>
<comment type="caution">
    <text evidence="8">The sequence shown here is derived from an EMBL/GenBank/DDBJ whole genome shotgun (WGS) entry which is preliminary data.</text>
</comment>
<dbReference type="InParanoid" id="A0A1V9X5B1"/>
<protein>
    <recommendedName>
        <fullName evidence="10">U3 small nucleolar RNA-associated protein 18-like</fullName>
    </recommendedName>
</protein>
<keyword evidence="3" id="KW-0853">WD repeat</keyword>
<proteinExistence type="inferred from homology"/>
<evidence type="ECO:0008006" key="10">
    <source>
        <dbReference type="Google" id="ProtNLM"/>
    </source>
</evidence>
<dbReference type="Gene3D" id="2.130.10.10">
    <property type="entry name" value="YVTN repeat-like/Quinoprotein amine dehydrogenase"/>
    <property type="match status" value="1"/>
</dbReference>
<dbReference type="OrthoDB" id="1935146at2759"/>
<dbReference type="Pfam" id="PF00400">
    <property type="entry name" value="WD40"/>
    <property type="match status" value="1"/>
</dbReference>
<dbReference type="FunCoup" id="A0A1V9X5B1">
    <property type="interactions" value="1610"/>
</dbReference>
<dbReference type="EMBL" id="MNPL01023339">
    <property type="protein sequence ID" value="OQR68775.1"/>
    <property type="molecule type" value="Genomic_DNA"/>
</dbReference>
<dbReference type="SMART" id="SM00320">
    <property type="entry name" value="WD40"/>
    <property type="match status" value="3"/>
</dbReference>
<feature type="compositionally biased region" description="Basic residues" evidence="7">
    <location>
        <begin position="33"/>
        <end position="42"/>
    </location>
</feature>
<comment type="similarity">
    <text evidence="6">Belongs to the WD repeat UTP18 family.</text>
</comment>
<keyword evidence="9" id="KW-1185">Reference proteome</keyword>
<dbReference type="InterPro" id="IPR045161">
    <property type="entry name" value="Utp18"/>
</dbReference>
<dbReference type="STRING" id="418985.A0A1V9X5B1"/>
<dbReference type="InterPro" id="IPR036322">
    <property type="entry name" value="WD40_repeat_dom_sf"/>
</dbReference>
<dbReference type="PANTHER" id="PTHR18359:SF0">
    <property type="entry name" value="U3 SMALL NUCLEOLAR RNA-ASSOCIATED PROTEIN 18 HOMOLOG"/>
    <property type="match status" value="1"/>
</dbReference>
<dbReference type="GO" id="GO:0032040">
    <property type="term" value="C:small-subunit processome"/>
    <property type="evidence" value="ECO:0007669"/>
    <property type="project" value="TreeGrafter"/>
</dbReference>
<evidence type="ECO:0000313" key="8">
    <source>
        <dbReference type="EMBL" id="OQR68775.1"/>
    </source>
</evidence>
<dbReference type="InterPro" id="IPR015943">
    <property type="entry name" value="WD40/YVTN_repeat-like_dom_sf"/>
</dbReference>
<comment type="subcellular location">
    <subcellularLocation>
        <location evidence="1">Nucleus</location>
        <location evidence="1">Nucleolus</location>
    </subcellularLocation>
</comment>
<evidence type="ECO:0000256" key="3">
    <source>
        <dbReference type="ARBA" id="ARBA00022574"/>
    </source>
</evidence>
<evidence type="ECO:0000256" key="2">
    <source>
        <dbReference type="ARBA" id="ARBA00022552"/>
    </source>
</evidence>
<keyword evidence="4" id="KW-0677">Repeat</keyword>
<keyword evidence="5" id="KW-0539">Nucleus</keyword>
<dbReference type="SUPFAM" id="SSF50978">
    <property type="entry name" value="WD40 repeat-like"/>
    <property type="match status" value="1"/>
</dbReference>
<accession>A0A1V9X5B1</accession>
<evidence type="ECO:0000256" key="1">
    <source>
        <dbReference type="ARBA" id="ARBA00004604"/>
    </source>
</evidence>
<gene>
    <name evidence="8" type="ORF">BIW11_12688</name>
</gene>
<evidence type="ECO:0000313" key="9">
    <source>
        <dbReference type="Proteomes" id="UP000192247"/>
    </source>
</evidence>
<evidence type="ECO:0000256" key="6">
    <source>
        <dbReference type="ARBA" id="ARBA00025767"/>
    </source>
</evidence>